<comment type="caution">
    <text evidence="1">The sequence shown here is derived from an EMBL/GenBank/DDBJ whole genome shotgun (WGS) entry which is preliminary data.</text>
</comment>
<protein>
    <submittedName>
        <fullName evidence="1">1801_t:CDS:1</fullName>
    </submittedName>
</protein>
<proteinExistence type="predicted"/>
<gene>
    <name evidence="1" type="ORF">SCALOS_LOCUS11373</name>
</gene>
<name>A0ACA9PU55_9GLOM</name>
<evidence type="ECO:0000313" key="1">
    <source>
        <dbReference type="EMBL" id="CAG8724673.1"/>
    </source>
</evidence>
<evidence type="ECO:0000313" key="2">
    <source>
        <dbReference type="Proteomes" id="UP000789860"/>
    </source>
</evidence>
<organism evidence="1 2">
    <name type="scientific">Scutellospora calospora</name>
    <dbReference type="NCBI Taxonomy" id="85575"/>
    <lineage>
        <taxon>Eukaryota</taxon>
        <taxon>Fungi</taxon>
        <taxon>Fungi incertae sedis</taxon>
        <taxon>Mucoromycota</taxon>
        <taxon>Glomeromycotina</taxon>
        <taxon>Glomeromycetes</taxon>
        <taxon>Diversisporales</taxon>
        <taxon>Gigasporaceae</taxon>
        <taxon>Scutellospora</taxon>
    </lineage>
</organism>
<sequence length="62" mass="6920">LSELLSNNITAILTPNYDYIVSEQSLVLDIIEPSYNANNILKPLKLLPNNVVAVLSPNYDYV</sequence>
<dbReference type="Proteomes" id="UP000789860">
    <property type="component" value="Unassembled WGS sequence"/>
</dbReference>
<keyword evidence="2" id="KW-1185">Reference proteome</keyword>
<feature type="non-terminal residue" evidence="1">
    <location>
        <position position="62"/>
    </location>
</feature>
<accession>A0ACA9PU55</accession>
<reference evidence="1" key="1">
    <citation type="submission" date="2021-06" db="EMBL/GenBank/DDBJ databases">
        <authorList>
            <person name="Kallberg Y."/>
            <person name="Tangrot J."/>
            <person name="Rosling A."/>
        </authorList>
    </citation>
    <scope>NUCLEOTIDE SEQUENCE</scope>
    <source>
        <strain evidence="1">AU212A</strain>
    </source>
</reference>
<feature type="non-terminal residue" evidence="1">
    <location>
        <position position="1"/>
    </location>
</feature>
<dbReference type="EMBL" id="CAJVPM010049262">
    <property type="protein sequence ID" value="CAG8724673.1"/>
    <property type="molecule type" value="Genomic_DNA"/>
</dbReference>